<keyword evidence="1" id="KW-0472">Membrane</keyword>
<keyword evidence="1" id="KW-1133">Transmembrane helix</keyword>
<dbReference type="AlphaFoldDB" id="C4ILJ8"/>
<evidence type="ECO:0000313" key="2">
    <source>
        <dbReference type="EMBL" id="EEP52612.1"/>
    </source>
</evidence>
<dbReference type="Proteomes" id="UP000003081">
    <property type="component" value="Unassembled WGS sequence"/>
</dbReference>
<gene>
    <name evidence="2" type="ORF">CLP_0026</name>
</gene>
<reference evidence="2 3" key="1">
    <citation type="submission" date="2009-08" db="EMBL/GenBank/DDBJ databases">
        <authorList>
            <person name="Shrivastava S."/>
            <person name="Brinkac L.B."/>
            <person name="Brown J.L."/>
            <person name="Bruce D.B."/>
            <person name="Detter C."/>
            <person name="Green L.D."/>
            <person name="Munk C.A."/>
            <person name="Rogers Y.C."/>
            <person name="Tapia R."/>
            <person name="Sims D.R."/>
            <person name="Smith L.A."/>
            <person name="Smith T.J."/>
            <person name="Sutton G."/>
            <person name="Brettin T."/>
        </authorList>
    </citation>
    <scope>NUCLEOTIDE SEQUENCE [LARGE SCALE GENOMIC DNA]</scope>
    <source>
        <strain evidence="3">E4 str. BoNT E BL5262</strain>
    </source>
</reference>
<dbReference type="HOGENOM" id="CLU_2988492_0_0_9"/>
<dbReference type="STRING" id="1492.ATN24_16110"/>
<protein>
    <submittedName>
        <fullName evidence="2">Uncharacterized protein</fullName>
    </submittedName>
</protein>
<keyword evidence="1" id="KW-0812">Transmembrane</keyword>
<accession>C4ILJ8</accession>
<sequence>MMILCALQGIVRVIFIKRISYVLVMECLIFRGIYLVSVKNKGKILKKIQKKLEKYSK</sequence>
<feature type="transmembrane region" description="Helical" evidence="1">
    <location>
        <begin position="19"/>
        <end position="38"/>
    </location>
</feature>
<comment type="caution">
    <text evidence="2">The sequence shown here is derived from an EMBL/GenBank/DDBJ whole genome shotgun (WGS) entry which is preliminary data.</text>
</comment>
<evidence type="ECO:0000256" key="1">
    <source>
        <dbReference type="SAM" id="Phobius"/>
    </source>
</evidence>
<name>C4ILJ8_CLOBU</name>
<organism evidence="2 3">
    <name type="scientific">Clostridium butyricum E4 str. BoNT E BL5262</name>
    <dbReference type="NCBI Taxonomy" id="632245"/>
    <lineage>
        <taxon>Bacteria</taxon>
        <taxon>Bacillati</taxon>
        <taxon>Bacillota</taxon>
        <taxon>Clostridia</taxon>
        <taxon>Eubacteriales</taxon>
        <taxon>Clostridiaceae</taxon>
        <taxon>Clostridium</taxon>
    </lineage>
</organism>
<dbReference type="EMBL" id="ACOM01000007">
    <property type="protein sequence ID" value="EEP52612.1"/>
    <property type="molecule type" value="Genomic_DNA"/>
</dbReference>
<keyword evidence="3" id="KW-1185">Reference proteome</keyword>
<evidence type="ECO:0000313" key="3">
    <source>
        <dbReference type="Proteomes" id="UP000003081"/>
    </source>
</evidence>
<proteinExistence type="predicted"/>